<sequence length="215" mass="23326">MGNLKFLALLALLLSLSLAVFADTSNDAATHDKEEVKPSEATDVIEPQQRGCRYGCCGAYAYGQCAACCSRPQAEEAKTEANEVVVEPQQRGRGGCRYGCCGAYAYGRCSACCSKAQAVEAVETEAVEENSVEPQQRGGPGGRGGCRYGCCGAWRYGRCSYCCRSPQTESEVVEPQQVRRCRYGCCGRYPYARCSVCCTKKMATEEEKKTEEAKP</sequence>
<comment type="caution">
    <text evidence="2">The sequence shown here is derived from an EMBL/GenBank/DDBJ whole genome shotgun (WGS) entry which is preliminary data.</text>
</comment>
<evidence type="ECO:0000313" key="3">
    <source>
        <dbReference type="Proteomes" id="UP001642260"/>
    </source>
</evidence>
<protein>
    <recommendedName>
        <fullName evidence="4">CYC02 protein</fullName>
    </recommendedName>
</protein>
<keyword evidence="3" id="KW-1185">Reference proteome</keyword>
<name>A0ABC8LNI9_ERUVS</name>
<proteinExistence type="predicted"/>
<evidence type="ECO:0000256" key="1">
    <source>
        <dbReference type="SAM" id="SignalP"/>
    </source>
</evidence>
<feature type="chain" id="PRO_5044768418" description="CYC02 protein" evidence="1">
    <location>
        <begin position="23"/>
        <end position="215"/>
    </location>
</feature>
<keyword evidence="1" id="KW-0732">Signal</keyword>
<accession>A0ABC8LNI9</accession>
<dbReference type="AlphaFoldDB" id="A0ABC8LNI9"/>
<dbReference type="EMBL" id="CAKOAT010664042">
    <property type="protein sequence ID" value="CAH8385341.1"/>
    <property type="molecule type" value="Genomic_DNA"/>
</dbReference>
<dbReference type="Proteomes" id="UP001642260">
    <property type="component" value="Unassembled WGS sequence"/>
</dbReference>
<evidence type="ECO:0008006" key="4">
    <source>
        <dbReference type="Google" id="ProtNLM"/>
    </source>
</evidence>
<feature type="signal peptide" evidence="1">
    <location>
        <begin position="1"/>
        <end position="22"/>
    </location>
</feature>
<reference evidence="2 3" key="1">
    <citation type="submission" date="2022-03" db="EMBL/GenBank/DDBJ databases">
        <authorList>
            <person name="Macdonald S."/>
            <person name="Ahmed S."/>
            <person name="Newling K."/>
        </authorList>
    </citation>
    <scope>NUCLEOTIDE SEQUENCE [LARGE SCALE GENOMIC DNA]</scope>
</reference>
<evidence type="ECO:0000313" key="2">
    <source>
        <dbReference type="EMBL" id="CAH8385341.1"/>
    </source>
</evidence>
<gene>
    <name evidence="2" type="ORF">ERUC_LOCUS37824</name>
</gene>
<organism evidence="2 3">
    <name type="scientific">Eruca vesicaria subsp. sativa</name>
    <name type="common">Garden rocket</name>
    <name type="synonym">Eruca sativa</name>
    <dbReference type="NCBI Taxonomy" id="29727"/>
    <lineage>
        <taxon>Eukaryota</taxon>
        <taxon>Viridiplantae</taxon>
        <taxon>Streptophyta</taxon>
        <taxon>Embryophyta</taxon>
        <taxon>Tracheophyta</taxon>
        <taxon>Spermatophyta</taxon>
        <taxon>Magnoliopsida</taxon>
        <taxon>eudicotyledons</taxon>
        <taxon>Gunneridae</taxon>
        <taxon>Pentapetalae</taxon>
        <taxon>rosids</taxon>
        <taxon>malvids</taxon>
        <taxon>Brassicales</taxon>
        <taxon>Brassicaceae</taxon>
        <taxon>Brassiceae</taxon>
        <taxon>Eruca</taxon>
    </lineage>
</organism>